<dbReference type="GO" id="GO:0030288">
    <property type="term" value="C:outer membrane-bounded periplasmic space"/>
    <property type="evidence" value="ECO:0007669"/>
    <property type="project" value="InterPro"/>
</dbReference>
<dbReference type="PANTHER" id="PTHR30251:SF4">
    <property type="entry name" value="SLR1668 PROTEIN"/>
    <property type="match status" value="1"/>
</dbReference>
<dbReference type="InterPro" id="IPR008962">
    <property type="entry name" value="PapD-like_sf"/>
</dbReference>
<evidence type="ECO:0000256" key="1">
    <source>
        <dbReference type="SAM" id="SignalP"/>
    </source>
</evidence>
<dbReference type="InterPro" id="IPR016147">
    <property type="entry name" value="Pili_assmbl_chaperone_N"/>
</dbReference>
<dbReference type="Pfam" id="PF00345">
    <property type="entry name" value="PapD_N"/>
    <property type="match status" value="1"/>
</dbReference>
<dbReference type="EMBL" id="CP001359">
    <property type="protein sequence ID" value="ACL67067.1"/>
    <property type="molecule type" value="Genomic_DNA"/>
</dbReference>
<reference evidence="3" key="1">
    <citation type="submission" date="2009-01" db="EMBL/GenBank/DDBJ databases">
        <title>Complete sequence of Anaeromyxobacter dehalogenans 2CP-1.</title>
        <authorList>
            <consortium name="US DOE Joint Genome Institute"/>
            <person name="Lucas S."/>
            <person name="Copeland A."/>
            <person name="Lapidus A."/>
            <person name="Glavina del Rio T."/>
            <person name="Dalin E."/>
            <person name="Tice H."/>
            <person name="Bruce D."/>
            <person name="Goodwin L."/>
            <person name="Pitluck S."/>
            <person name="Saunders E."/>
            <person name="Brettin T."/>
            <person name="Detter J.C."/>
            <person name="Han C."/>
            <person name="Larimer F."/>
            <person name="Land M."/>
            <person name="Hauser L."/>
            <person name="Kyrpides N."/>
            <person name="Ovchinnikova G."/>
            <person name="Beliaev A.S."/>
            <person name="Richardson P."/>
        </authorList>
    </citation>
    <scope>NUCLEOTIDE SEQUENCE</scope>
    <source>
        <strain evidence="3">2CP-1</strain>
    </source>
</reference>
<dbReference type="RefSeq" id="WP_015934830.1">
    <property type="nucleotide sequence ID" value="NC_011891.1"/>
</dbReference>
<dbReference type="AlphaFoldDB" id="B8J6U5"/>
<name>B8J6U5_ANAD2</name>
<dbReference type="InterPro" id="IPR013783">
    <property type="entry name" value="Ig-like_fold"/>
</dbReference>
<keyword evidence="1" id="KW-0732">Signal</keyword>
<protein>
    <submittedName>
        <fullName evidence="3">P pilus assembly protein chaperone PapD-like protein</fullName>
    </submittedName>
</protein>
<feature type="chain" id="PRO_5002872334" evidence="1">
    <location>
        <begin position="22"/>
        <end position="250"/>
    </location>
</feature>
<dbReference type="PANTHER" id="PTHR30251">
    <property type="entry name" value="PILUS ASSEMBLY CHAPERONE"/>
    <property type="match status" value="1"/>
</dbReference>
<dbReference type="Gene3D" id="2.60.40.10">
    <property type="entry name" value="Immunoglobulins"/>
    <property type="match status" value="1"/>
</dbReference>
<dbReference type="InterPro" id="IPR050643">
    <property type="entry name" value="Periplasmic_pilus_chap"/>
</dbReference>
<dbReference type="GO" id="GO:0071555">
    <property type="term" value="P:cell wall organization"/>
    <property type="evidence" value="ECO:0007669"/>
    <property type="project" value="InterPro"/>
</dbReference>
<evidence type="ECO:0000259" key="2">
    <source>
        <dbReference type="Pfam" id="PF00345"/>
    </source>
</evidence>
<feature type="domain" description="Pili assembly chaperone N-terminal" evidence="2">
    <location>
        <begin position="28"/>
        <end position="142"/>
    </location>
</feature>
<dbReference type="KEGG" id="acp:A2cp1_3741"/>
<accession>B8J6U5</accession>
<keyword evidence="4" id="KW-1185">Reference proteome</keyword>
<sequence length="250" mass="25716">MTLLARATLALLLAAAAPARAGQIDVKPILVELGPRGRTALLEVRNSGTTPLRVQVRTASWAQDAAGVMRVEPTTELLAFPPLLEIAPGTSRNVRVGTELAPGPAERSFRVFLEELPPPADVSAAEVRVLTRISIPVFVAPAVPVVRAVVAPPAAAAGRVTALLRNEGNARFRPSAVRLVVRGASGGPLLEQDLEGWYVLAGGERRYEVALGAAVCAAARAAAVTATVTATLDTGEAKASAPIPPGACGP</sequence>
<dbReference type="HOGENOM" id="CLU_076533_2_1_7"/>
<dbReference type="SUPFAM" id="SSF49354">
    <property type="entry name" value="PapD-like"/>
    <property type="match status" value="1"/>
</dbReference>
<evidence type="ECO:0000313" key="4">
    <source>
        <dbReference type="Proteomes" id="UP000007089"/>
    </source>
</evidence>
<evidence type="ECO:0000313" key="3">
    <source>
        <dbReference type="EMBL" id="ACL67067.1"/>
    </source>
</evidence>
<dbReference type="Proteomes" id="UP000007089">
    <property type="component" value="Chromosome"/>
</dbReference>
<gene>
    <name evidence="3" type="ordered locus">A2cp1_3741</name>
</gene>
<organism evidence="3 4">
    <name type="scientific">Anaeromyxobacter dehalogenans (strain ATCC BAA-258 / DSM 21875 / 2CP-1)</name>
    <dbReference type="NCBI Taxonomy" id="455488"/>
    <lineage>
        <taxon>Bacteria</taxon>
        <taxon>Pseudomonadati</taxon>
        <taxon>Myxococcota</taxon>
        <taxon>Myxococcia</taxon>
        <taxon>Myxococcales</taxon>
        <taxon>Cystobacterineae</taxon>
        <taxon>Anaeromyxobacteraceae</taxon>
        <taxon>Anaeromyxobacter</taxon>
    </lineage>
</organism>
<proteinExistence type="predicted"/>
<feature type="signal peptide" evidence="1">
    <location>
        <begin position="1"/>
        <end position="21"/>
    </location>
</feature>